<protein>
    <submittedName>
        <fullName evidence="2">Uncharacterized protein</fullName>
    </submittedName>
</protein>
<organism evidence="2 3">
    <name type="scientific">Agrocybe pediades</name>
    <dbReference type="NCBI Taxonomy" id="84607"/>
    <lineage>
        <taxon>Eukaryota</taxon>
        <taxon>Fungi</taxon>
        <taxon>Dikarya</taxon>
        <taxon>Basidiomycota</taxon>
        <taxon>Agaricomycotina</taxon>
        <taxon>Agaricomycetes</taxon>
        <taxon>Agaricomycetidae</taxon>
        <taxon>Agaricales</taxon>
        <taxon>Agaricineae</taxon>
        <taxon>Strophariaceae</taxon>
        <taxon>Agrocybe</taxon>
    </lineage>
</organism>
<feature type="chain" id="PRO_5034757680" evidence="1">
    <location>
        <begin position="19"/>
        <end position="144"/>
    </location>
</feature>
<evidence type="ECO:0000313" key="3">
    <source>
        <dbReference type="Proteomes" id="UP000521872"/>
    </source>
</evidence>
<accession>A0A8H4QUZ3</accession>
<keyword evidence="3" id="KW-1185">Reference proteome</keyword>
<feature type="signal peptide" evidence="1">
    <location>
        <begin position="1"/>
        <end position="18"/>
    </location>
</feature>
<dbReference type="EMBL" id="JAACJL010000030">
    <property type="protein sequence ID" value="KAF4617364.1"/>
    <property type="molecule type" value="Genomic_DNA"/>
</dbReference>
<dbReference type="Proteomes" id="UP000521872">
    <property type="component" value="Unassembled WGS sequence"/>
</dbReference>
<reference evidence="2 3" key="1">
    <citation type="submission" date="2019-12" db="EMBL/GenBank/DDBJ databases">
        <authorList>
            <person name="Floudas D."/>
            <person name="Bentzer J."/>
            <person name="Ahren D."/>
            <person name="Johansson T."/>
            <person name="Persson P."/>
            <person name="Tunlid A."/>
        </authorList>
    </citation>
    <scope>NUCLEOTIDE SEQUENCE [LARGE SCALE GENOMIC DNA]</scope>
    <source>
        <strain evidence="2 3">CBS 102.39</strain>
    </source>
</reference>
<evidence type="ECO:0000256" key="1">
    <source>
        <dbReference type="SAM" id="SignalP"/>
    </source>
</evidence>
<evidence type="ECO:0000313" key="2">
    <source>
        <dbReference type="EMBL" id="KAF4617364.1"/>
    </source>
</evidence>
<dbReference type="InterPro" id="IPR045469">
    <property type="entry name" value="Nis1"/>
</dbReference>
<proteinExistence type="predicted"/>
<keyword evidence="1" id="KW-0732">Signal</keyword>
<comment type="caution">
    <text evidence="2">The sequence shown here is derived from an EMBL/GenBank/DDBJ whole genome shotgun (WGS) entry which is preliminary data.</text>
</comment>
<name>A0A8H4QUZ3_9AGAR</name>
<dbReference type="Pfam" id="PF19271">
    <property type="entry name" value="Nis1"/>
    <property type="match status" value="1"/>
</dbReference>
<gene>
    <name evidence="2" type="ORF">D9613_006155</name>
</gene>
<sequence>MKFSTLFTLTSCAVVAAAQRSFIRSPPSGANIAHGRRFTVQVIRPNSIQGSTEVGMIIGLVSCAAEPNDGVCPPPEEQVGSVLFNGDFNPALHEIPGEPYQNFTVTVPNDFPLGLAQLSTGRFHLIGAGPSPVLELNNVTVNVV</sequence>
<dbReference type="AlphaFoldDB" id="A0A8H4QUZ3"/>